<reference evidence="4 5" key="1">
    <citation type="journal article" date="2013" name="BMC Genomics">
        <title>Reconstruction of the lipid metabolism for the microalga Monoraphidium neglectum from its genome sequence reveals characteristics suitable for biofuel production.</title>
        <authorList>
            <person name="Bogen C."/>
            <person name="Al-Dilaimi A."/>
            <person name="Albersmeier A."/>
            <person name="Wichmann J."/>
            <person name="Grundmann M."/>
            <person name="Rupp O."/>
            <person name="Lauersen K.J."/>
            <person name="Blifernez-Klassen O."/>
            <person name="Kalinowski J."/>
            <person name="Goesmann A."/>
            <person name="Mussgnug J.H."/>
            <person name="Kruse O."/>
        </authorList>
    </citation>
    <scope>NUCLEOTIDE SEQUENCE [LARGE SCALE GENOMIC DNA]</scope>
    <source>
        <strain evidence="4 5">SAG 48.87</strain>
    </source>
</reference>
<dbReference type="GO" id="GO:0015074">
    <property type="term" value="P:DNA integration"/>
    <property type="evidence" value="ECO:0007669"/>
    <property type="project" value="InterPro"/>
</dbReference>
<dbReference type="OrthoDB" id="548825at2759"/>
<feature type="compositionally biased region" description="Gly residues" evidence="2">
    <location>
        <begin position="100"/>
        <end position="119"/>
    </location>
</feature>
<dbReference type="Proteomes" id="UP000054498">
    <property type="component" value="Unassembled WGS sequence"/>
</dbReference>
<dbReference type="GO" id="GO:0003676">
    <property type="term" value="F:nucleic acid binding"/>
    <property type="evidence" value="ECO:0007669"/>
    <property type="project" value="InterPro"/>
</dbReference>
<keyword evidence="5" id="KW-1185">Reference proteome</keyword>
<evidence type="ECO:0000313" key="4">
    <source>
        <dbReference type="EMBL" id="KIY99443.1"/>
    </source>
</evidence>
<dbReference type="AlphaFoldDB" id="A0A0D2KVN3"/>
<dbReference type="GO" id="GO:0006508">
    <property type="term" value="P:proteolysis"/>
    <property type="evidence" value="ECO:0007669"/>
    <property type="project" value="UniProtKB-KW"/>
</dbReference>
<sequence length="666" mass="71040">MLDSQNPRESRSGSSSALFGGASGSGLHRASNSGITRLSSSSSSGIGRNEPLFTGRCNFSLCGKKGHKESDCRLKRKMLAEGKIDSFGNLRPPANNNGGFNRGGARPGRGPGGPGGNRRPGGNNSRSGPYSSMGALIAHSIYEKHFGMSDSDDSMPGLASDSDSEDPDDSDDWVYSDAGPPAPQLSKLACALAAAEPRSEPIKDLMVMDTGASSFHVFNDYSVMHNLRPAPKSLVLKFGGGEGTPEIMGDVTILTDQGFTVTLTDVAYWPHCPTNLVSYTRTYKAGYTNQTSATLGGPWDFFKGDTAVFSCQHHPSDLWVLGARPLRRDNEYDVQLAADAGADVGALVAGAGRALKVTADMVHRCFAHMGSNVALARAIDGGMLDGVPISSADLKAAAAESRCISCIEGKHTRLPFKSSETEAARPAQIIHSDIQGPMPESKDGYVYWISYLDDYSNMATVRLLKKKAEAGGITKDAIPLLERVGGGAVEFLQTDNGGEYFSGELDSWLKERGIIHHSSMAYTPQQNGKAERLNRPLMDSDATVTPWELFTGDKPNVSYLRPFGAACYVHVPKETRGAGSKALPRARAGTFIGYPHGGKGYRVLLRDEDYKILESRDVTFLPGYSTFTGSDKLAPAKPAASAKPADSSSDSGDDSDAERGGKHRPY</sequence>
<dbReference type="PANTHER" id="PTHR42648">
    <property type="entry name" value="TRANSPOSASE, PUTATIVE-RELATED"/>
    <property type="match status" value="1"/>
</dbReference>
<name>A0A0D2KVN3_9CHLO</name>
<protein>
    <submittedName>
        <fullName evidence="4">Retrovirus-related Pol polyprotein from transposon TNT 1-94</fullName>
    </submittedName>
</protein>
<gene>
    <name evidence="4" type="ORF">MNEG_8520</name>
</gene>
<dbReference type="PROSITE" id="PS50994">
    <property type="entry name" value="INTEGRASE"/>
    <property type="match status" value="1"/>
</dbReference>
<evidence type="ECO:0000256" key="2">
    <source>
        <dbReference type="SAM" id="MobiDB-lite"/>
    </source>
</evidence>
<dbReference type="RefSeq" id="XP_013898463.1">
    <property type="nucleotide sequence ID" value="XM_014043009.1"/>
</dbReference>
<proteinExistence type="predicted"/>
<dbReference type="PANTHER" id="PTHR42648:SF28">
    <property type="entry name" value="TRANSPOSON-ENCODED PROTEIN WITH RIBONUCLEASE H-LIKE AND RETROVIRUS ZINC FINGER-LIKE DOMAINS"/>
    <property type="match status" value="1"/>
</dbReference>
<feature type="region of interest" description="Disordered" evidence="2">
    <location>
        <begin position="84"/>
        <end position="130"/>
    </location>
</feature>
<keyword evidence="1" id="KW-0645">Protease</keyword>
<accession>A0A0D2KVN3</accession>
<dbReference type="GO" id="GO:0008233">
    <property type="term" value="F:peptidase activity"/>
    <property type="evidence" value="ECO:0007669"/>
    <property type="project" value="UniProtKB-KW"/>
</dbReference>
<feature type="compositionally biased region" description="Low complexity" evidence="2">
    <location>
        <begin position="630"/>
        <end position="650"/>
    </location>
</feature>
<organism evidence="4 5">
    <name type="scientific">Monoraphidium neglectum</name>
    <dbReference type="NCBI Taxonomy" id="145388"/>
    <lineage>
        <taxon>Eukaryota</taxon>
        <taxon>Viridiplantae</taxon>
        <taxon>Chlorophyta</taxon>
        <taxon>core chlorophytes</taxon>
        <taxon>Chlorophyceae</taxon>
        <taxon>CS clade</taxon>
        <taxon>Sphaeropleales</taxon>
        <taxon>Selenastraceae</taxon>
        <taxon>Monoraphidium</taxon>
    </lineage>
</organism>
<dbReference type="InterPro" id="IPR039537">
    <property type="entry name" value="Retrotran_Ty1/copia-like"/>
</dbReference>
<dbReference type="InterPro" id="IPR012337">
    <property type="entry name" value="RNaseH-like_sf"/>
</dbReference>
<dbReference type="InterPro" id="IPR001584">
    <property type="entry name" value="Integrase_cat-core"/>
</dbReference>
<evidence type="ECO:0000313" key="5">
    <source>
        <dbReference type="Proteomes" id="UP000054498"/>
    </source>
</evidence>
<dbReference type="InterPro" id="IPR036397">
    <property type="entry name" value="RNaseH_sf"/>
</dbReference>
<feature type="compositionally biased region" description="Low complexity" evidence="2">
    <location>
        <begin position="120"/>
        <end position="129"/>
    </location>
</feature>
<feature type="region of interest" description="Disordered" evidence="2">
    <location>
        <begin position="1"/>
        <end position="50"/>
    </location>
</feature>
<dbReference type="Pfam" id="PF25597">
    <property type="entry name" value="SH3_retrovirus"/>
    <property type="match status" value="1"/>
</dbReference>
<dbReference type="STRING" id="145388.A0A0D2KVN3"/>
<dbReference type="InterPro" id="IPR054722">
    <property type="entry name" value="PolX-like_BBD"/>
</dbReference>
<feature type="domain" description="Integrase catalytic" evidence="3">
    <location>
        <begin position="422"/>
        <end position="539"/>
    </location>
</feature>
<dbReference type="EMBL" id="KK101846">
    <property type="protein sequence ID" value="KIY99443.1"/>
    <property type="molecule type" value="Genomic_DNA"/>
</dbReference>
<dbReference type="SUPFAM" id="SSF53098">
    <property type="entry name" value="Ribonuclease H-like"/>
    <property type="match status" value="1"/>
</dbReference>
<dbReference type="Gene3D" id="3.30.420.10">
    <property type="entry name" value="Ribonuclease H-like superfamily/Ribonuclease H"/>
    <property type="match status" value="1"/>
</dbReference>
<evidence type="ECO:0000259" key="3">
    <source>
        <dbReference type="PROSITE" id="PS50994"/>
    </source>
</evidence>
<evidence type="ECO:0000256" key="1">
    <source>
        <dbReference type="ARBA" id="ARBA00022670"/>
    </source>
</evidence>
<feature type="compositionally biased region" description="Acidic residues" evidence="2">
    <location>
        <begin position="162"/>
        <end position="174"/>
    </location>
</feature>
<dbReference type="KEGG" id="mng:MNEG_8520"/>
<keyword evidence="1" id="KW-0378">Hydrolase</keyword>
<feature type="region of interest" description="Disordered" evidence="2">
    <location>
        <begin position="148"/>
        <end position="178"/>
    </location>
</feature>
<dbReference type="InterPro" id="IPR057670">
    <property type="entry name" value="SH3_retrovirus"/>
</dbReference>
<feature type="compositionally biased region" description="Basic and acidic residues" evidence="2">
    <location>
        <begin position="1"/>
        <end position="11"/>
    </location>
</feature>
<feature type="region of interest" description="Disordered" evidence="2">
    <location>
        <begin position="628"/>
        <end position="666"/>
    </location>
</feature>
<dbReference type="GeneID" id="25741396"/>
<dbReference type="Pfam" id="PF22936">
    <property type="entry name" value="Pol_BBD"/>
    <property type="match status" value="1"/>
</dbReference>